<comment type="subcellular location">
    <subcellularLocation>
        <location evidence="1">Cytoplasm</location>
    </subcellularLocation>
</comment>
<dbReference type="Proteomes" id="UP001172737">
    <property type="component" value="Unassembled WGS sequence"/>
</dbReference>
<dbReference type="RefSeq" id="WP_301119042.1">
    <property type="nucleotide sequence ID" value="NZ_JAUHPX010000003.1"/>
</dbReference>
<name>A0AAW7M8T9_9MICO</name>
<evidence type="ECO:0000256" key="1">
    <source>
        <dbReference type="ARBA" id="ARBA00004496"/>
    </source>
</evidence>
<evidence type="ECO:0000256" key="7">
    <source>
        <dbReference type="ARBA" id="ARBA00023004"/>
    </source>
</evidence>
<evidence type="ECO:0000256" key="2">
    <source>
        <dbReference type="ARBA" id="ARBA00007957"/>
    </source>
</evidence>
<evidence type="ECO:0000256" key="6">
    <source>
        <dbReference type="ARBA" id="ARBA00022833"/>
    </source>
</evidence>
<evidence type="ECO:0000313" key="12">
    <source>
        <dbReference type="EMBL" id="MDN4483437.1"/>
    </source>
</evidence>
<dbReference type="PANTHER" id="PTHR33202:SF18">
    <property type="entry name" value="TRANSCRIPTIONAL REGULATOR FURA"/>
    <property type="match status" value="1"/>
</dbReference>
<dbReference type="GO" id="GO:1900376">
    <property type="term" value="P:regulation of secondary metabolite biosynthetic process"/>
    <property type="evidence" value="ECO:0007669"/>
    <property type="project" value="TreeGrafter"/>
</dbReference>
<comment type="cofactor">
    <cofactor evidence="11">
        <name>Zn(2+)</name>
        <dbReference type="ChEBI" id="CHEBI:29105"/>
    </cofactor>
    <text evidence="11">Binds 1 zinc ion per subunit.</text>
</comment>
<evidence type="ECO:0000256" key="3">
    <source>
        <dbReference type="ARBA" id="ARBA00022490"/>
    </source>
</evidence>
<evidence type="ECO:0000256" key="9">
    <source>
        <dbReference type="ARBA" id="ARBA00023125"/>
    </source>
</evidence>
<dbReference type="Gene3D" id="1.10.10.10">
    <property type="entry name" value="Winged helix-like DNA-binding domain superfamily/Winged helix DNA-binding domain"/>
    <property type="match status" value="1"/>
</dbReference>
<keyword evidence="14" id="KW-1185">Reference proteome</keyword>
<dbReference type="AlphaFoldDB" id="A0AAW7M8T9"/>
<keyword evidence="3" id="KW-0963">Cytoplasm</keyword>
<evidence type="ECO:0000313" key="14">
    <source>
        <dbReference type="Proteomes" id="UP001172737"/>
    </source>
</evidence>
<dbReference type="PANTHER" id="PTHR33202">
    <property type="entry name" value="ZINC UPTAKE REGULATION PROTEIN"/>
    <property type="match status" value="1"/>
</dbReference>
<keyword evidence="8" id="KW-0805">Transcription regulation</keyword>
<proteinExistence type="inferred from homology"/>
<dbReference type="GO" id="GO:0008270">
    <property type="term" value="F:zinc ion binding"/>
    <property type="evidence" value="ECO:0007669"/>
    <property type="project" value="TreeGrafter"/>
</dbReference>
<dbReference type="EMBL" id="JAUHQB010000004">
    <property type="protein sequence ID" value="MDN4483437.1"/>
    <property type="molecule type" value="Genomic_DNA"/>
</dbReference>
<sequence>MSSTDARALLREASLRVTEPRVAVVEALEGHPHGSADELYSAVARVLPTTSKQAVYNVLHDLADHGLARRIEPGDHPARYELRVGDNHHHVVCRGCGVIADVDCVVGHAPCLTPSVDHGFAVVEAEVVFWGLCQACTRAREATPEPSPAI</sequence>
<dbReference type="InterPro" id="IPR036390">
    <property type="entry name" value="WH_DNA-bd_sf"/>
</dbReference>
<dbReference type="EMBL" id="JAUHPX010000003">
    <property type="protein sequence ID" value="MDN4487706.1"/>
    <property type="molecule type" value="Genomic_DNA"/>
</dbReference>
<dbReference type="GO" id="GO:0003700">
    <property type="term" value="F:DNA-binding transcription factor activity"/>
    <property type="evidence" value="ECO:0007669"/>
    <property type="project" value="InterPro"/>
</dbReference>
<comment type="caution">
    <text evidence="13">The sequence shown here is derived from an EMBL/GenBank/DDBJ whole genome shotgun (WGS) entry which is preliminary data.</text>
</comment>
<dbReference type="InterPro" id="IPR002481">
    <property type="entry name" value="FUR"/>
</dbReference>
<reference evidence="12 15" key="2">
    <citation type="submission" date="2023-06" db="EMBL/GenBank/DDBJ databases">
        <title>SYSU T0a273.</title>
        <authorList>
            <person name="Gao L."/>
            <person name="Fang B.-Z."/>
            <person name="Li W.-J."/>
        </authorList>
    </citation>
    <scope>NUCLEOTIDE SEQUENCE [LARGE SCALE GENOMIC DNA]</scope>
    <source>
        <strain evidence="12 15">SYSU T0a273</strain>
    </source>
</reference>
<gene>
    <name evidence="12" type="ORF">QQ002_07805</name>
    <name evidence="13" type="ORF">QQX10_05940</name>
</gene>
<dbReference type="CDD" id="cd07153">
    <property type="entry name" value="Fur_like"/>
    <property type="match status" value="1"/>
</dbReference>
<dbReference type="GO" id="GO:0005737">
    <property type="term" value="C:cytoplasm"/>
    <property type="evidence" value="ECO:0007669"/>
    <property type="project" value="UniProtKB-SubCell"/>
</dbReference>
<keyword evidence="10" id="KW-0804">Transcription</keyword>
<keyword evidence="9" id="KW-0238">DNA-binding</keyword>
<keyword evidence="5 11" id="KW-0479">Metal-binding</keyword>
<accession>A0AAW7M8T9</accession>
<dbReference type="Proteomes" id="UP001172756">
    <property type="component" value="Unassembled WGS sequence"/>
</dbReference>
<dbReference type="GO" id="GO:0045892">
    <property type="term" value="P:negative regulation of DNA-templated transcription"/>
    <property type="evidence" value="ECO:0007669"/>
    <property type="project" value="TreeGrafter"/>
</dbReference>
<reference evidence="13" key="1">
    <citation type="submission" date="2023-06" db="EMBL/GenBank/DDBJ databases">
        <title>Sysu t00039.</title>
        <authorList>
            <person name="Gao L."/>
            <person name="Fang B.-Z."/>
            <person name="Li W.-J."/>
        </authorList>
    </citation>
    <scope>NUCLEOTIDE SEQUENCE</scope>
    <source>
        <strain evidence="13">SYSU T00039</strain>
    </source>
</reference>
<keyword evidence="6 11" id="KW-0862">Zinc</keyword>
<keyword evidence="7" id="KW-0408">Iron</keyword>
<feature type="binding site" evidence="11">
    <location>
        <position position="93"/>
    </location>
    <ligand>
        <name>Zn(2+)</name>
        <dbReference type="ChEBI" id="CHEBI:29105"/>
    </ligand>
</feature>
<protein>
    <submittedName>
        <fullName evidence="13">Fur family transcriptional regulator</fullName>
    </submittedName>
</protein>
<evidence type="ECO:0000256" key="10">
    <source>
        <dbReference type="ARBA" id="ARBA00023163"/>
    </source>
</evidence>
<comment type="similarity">
    <text evidence="2">Belongs to the Fur family.</text>
</comment>
<evidence type="ECO:0000256" key="4">
    <source>
        <dbReference type="ARBA" id="ARBA00022491"/>
    </source>
</evidence>
<keyword evidence="4" id="KW-0678">Repressor</keyword>
<evidence type="ECO:0000313" key="15">
    <source>
        <dbReference type="Proteomes" id="UP001172756"/>
    </source>
</evidence>
<dbReference type="InterPro" id="IPR043135">
    <property type="entry name" value="Fur_C"/>
</dbReference>
<feature type="binding site" evidence="11">
    <location>
        <position position="133"/>
    </location>
    <ligand>
        <name>Zn(2+)</name>
        <dbReference type="ChEBI" id="CHEBI:29105"/>
    </ligand>
</feature>
<evidence type="ECO:0000256" key="11">
    <source>
        <dbReference type="PIRSR" id="PIRSR602481-1"/>
    </source>
</evidence>
<dbReference type="SUPFAM" id="SSF46785">
    <property type="entry name" value="Winged helix' DNA-binding domain"/>
    <property type="match status" value="1"/>
</dbReference>
<dbReference type="Gene3D" id="3.30.1490.190">
    <property type="match status" value="1"/>
</dbReference>
<dbReference type="InterPro" id="IPR036388">
    <property type="entry name" value="WH-like_DNA-bd_sf"/>
</dbReference>
<organism evidence="13 14">
    <name type="scientific">Demequina lignilytica</name>
    <dbReference type="NCBI Taxonomy" id="3051663"/>
    <lineage>
        <taxon>Bacteria</taxon>
        <taxon>Bacillati</taxon>
        <taxon>Actinomycetota</taxon>
        <taxon>Actinomycetes</taxon>
        <taxon>Micrococcales</taxon>
        <taxon>Demequinaceae</taxon>
        <taxon>Demequina</taxon>
    </lineage>
</organism>
<feature type="binding site" evidence="11">
    <location>
        <position position="136"/>
    </location>
    <ligand>
        <name>Zn(2+)</name>
        <dbReference type="ChEBI" id="CHEBI:29105"/>
    </ligand>
</feature>
<evidence type="ECO:0000313" key="13">
    <source>
        <dbReference type="EMBL" id="MDN4487706.1"/>
    </source>
</evidence>
<evidence type="ECO:0000256" key="8">
    <source>
        <dbReference type="ARBA" id="ARBA00023015"/>
    </source>
</evidence>
<dbReference type="Pfam" id="PF01475">
    <property type="entry name" value="FUR"/>
    <property type="match status" value="1"/>
</dbReference>
<feature type="binding site" evidence="11">
    <location>
        <position position="96"/>
    </location>
    <ligand>
        <name>Zn(2+)</name>
        <dbReference type="ChEBI" id="CHEBI:29105"/>
    </ligand>
</feature>
<evidence type="ECO:0000256" key="5">
    <source>
        <dbReference type="ARBA" id="ARBA00022723"/>
    </source>
</evidence>
<dbReference type="GO" id="GO:0000976">
    <property type="term" value="F:transcription cis-regulatory region binding"/>
    <property type="evidence" value="ECO:0007669"/>
    <property type="project" value="TreeGrafter"/>
</dbReference>